<evidence type="ECO:0000313" key="7">
    <source>
        <dbReference type="Proteomes" id="UP000238356"/>
    </source>
</evidence>
<dbReference type="Proteomes" id="UP000238356">
    <property type="component" value="Unassembled WGS sequence"/>
</dbReference>
<evidence type="ECO:0000313" key="6">
    <source>
        <dbReference type="EMBL" id="PPJ27602.1"/>
    </source>
</evidence>
<accession>A0A2S6A5K4</accession>
<dbReference type="PANTHER" id="PTHR42813:SF7">
    <property type="entry name" value="ALCOHOL DEHYDROGENASE (ZN-DEPENDENT)-RELATED"/>
    <property type="match status" value="1"/>
</dbReference>
<dbReference type="Pfam" id="PF00107">
    <property type="entry name" value="ADH_zinc_N"/>
    <property type="match status" value="1"/>
</dbReference>
<protein>
    <submittedName>
        <fullName evidence="6">Zinc-binding alcohol dehydrogenase</fullName>
    </submittedName>
</protein>
<evidence type="ECO:0000259" key="5">
    <source>
        <dbReference type="Pfam" id="PF08240"/>
    </source>
</evidence>
<dbReference type="RefSeq" id="WP_064911363.1">
    <property type="nucleotide sequence ID" value="NZ_JAUJFK010000004.1"/>
</dbReference>
<name>A0A2S6A5K4_9NOCA</name>
<dbReference type="PANTHER" id="PTHR42813">
    <property type="entry name" value="ZINC-TYPE ALCOHOL DEHYDROGENASE-LIKE"/>
    <property type="match status" value="1"/>
</dbReference>
<evidence type="ECO:0000259" key="4">
    <source>
        <dbReference type="Pfam" id="PF00107"/>
    </source>
</evidence>
<feature type="domain" description="Alcohol dehydrogenase-like N-terminal" evidence="5">
    <location>
        <begin position="27"/>
        <end position="168"/>
    </location>
</feature>
<dbReference type="SUPFAM" id="SSF50129">
    <property type="entry name" value="GroES-like"/>
    <property type="match status" value="1"/>
</dbReference>
<reference evidence="6 7" key="1">
    <citation type="submission" date="2018-02" db="EMBL/GenBank/DDBJ databases">
        <title>8 Nocardia nova and 1 Nocardia cyriacigeorgica strain used for evolution to TMP-SMX.</title>
        <authorList>
            <person name="Mehta H."/>
            <person name="Weng J."/>
            <person name="Shamoo Y."/>
        </authorList>
    </citation>
    <scope>NUCLEOTIDE SEQUENCE [LARGE SCALE GENOMIC DNA]</scope>
    <source>
        <strain evidence="6 7">BAA2227</strain>
    </source>
</reference>
<dbReference type="InterPro" id="IPR011032">
    <property type="entry name" value="GroES-like_sf"/>
</dbReference>
<dbReference type="Gene3D" id="3.40.50.720">
    <property type="entry name" value="NAD(P)-binding Rossmann-like Domain"/>
    <property type="match status" value="1"/>
</dbReference>
<dbReference type="AlphaFoldDB" id="A0A2S6A5K4"/>
<feature type="domain" description="Alcohol dehydrogenase-like C-terminal" evidence="4">
    <location>
        <begin position="212"/>
        <end position="336"/>
    </location>
</feature>
<dbReference type="Gene3D" id="3.90.180.10">
    <property type="entry name" value="Medium-chain alcohol dehydrogenases, catalytic domain"/>
    <property type="match status" value="1"/>
</dbReference>
<evidence type="ECO:0000256" key="2">
    <source>
        <dbReference type="ARBA" id="ARBA00022723"/>
    </source>
</evidence>
<dbReference type="EMBL" id="PSZD01000009">
    <property type="protein sequence ID" value="PPJ27602.1"/>
    <property type="molecule type" value="Genomic_DNA"/>
</dbReference>
<dbReference type="Pfam" id="PF08240">
    <property type="entry name" value="ADH_N"/>
    <property type="match status" value="1"/>
</dbReference>
<gene>
    <name evidence="6" type="ORF">C5F51_16285</name>
</gene>
<dbReference type="InterPro" id="IPR013149">
    <property type="entry name" value="ADH-like_C"/>
</dbReference>
<evidence type="ECO:0000256" key="3">
    <source>
        <dbReference type="ARBA" id="ARBA00022833"/>
    </source>
</evidence>
<dbReference type="InterPro" id="IPR036291">
    <property type="entry name" value="NAD(P)-bd_dom_sf"/>
</dbReference>
<dbReference type="GO" id="GO:0046872">
    <property type="term" value="F:metal ion binding"/>
    <property type="evidence" value="ECO:0007669"/>
    <property type="project" value="UniProtKB-KW"/>
</dbReference>
<proteinExistence type="predicted"/>
<organism evidence="6 7">
    <name type="scientific">Nocardia nova</name>
    <dbReference type="NCBI Taxonomy" id="37330"/>
    <lineage>
        <taxon>Bacteria</taxon>
        <taxon>Bacillati</taxon>
        <taxon>Actinomycetota</taxon>
        <taxon>Actinomycetes</taxon>
        <taxon>Mycobacteriales</taxon>
        <taxon>Nocardiaceae</taxon>
        <taxon>Nocardia</taxon>
    </lineage>
</organism>
<keyword evidence="2" id="KW-0479">Metal-binding</keyword>
<sequence>MRELQFIRAGRLEWRERPAPALRDARDALVRPIVAGRCDGDTLPIHRHVSRAMQFGIRAGLIDPVVGSICGPVPFRGPFGIGHECVAEVVEVGADIPTLRRGDLVVVPWAISCGECRECRLGLTAKCSTTRTSTLAAFGFGPASGPWGGMVADLLRIPFADHMLVPLPAGVDPLRVAAASDNLADAWRCVIPGLRIRPGGKVLVLGGAAQSIGLYAAGLAVRHGAEVVDYVDHRRERLDIAEKLGARAHSTTARGKIRRTDIPRRDYDIAVEGTSTAAGVDAALRSLAPGGFCRPVGYYLPVGTKVPLMHMYANDATVSIGVSHVRPILPDLLDFVARHDFPAETVTTLTADWDDAPEAYTAHTTKLVLHRAPLHAAADGAAHGGPAA</sequence>
<keyword evidence="3" id="KW-0862">Zinc</keyword>
<comment type="cofactor">
    <cofactor evidence="1">
        <name>Zn(2+)</name>
        <dbReference type="ChEBI" id="CHEBI:29105"/>
    </cofactor>
</comment>
<dbReference type="InterPro" id="IPR013154">
    <property type="entry name" value="ADH-like_N"/>
</dbReference>
<dbReference type="SUPFAM" id="SSF51735">
    <property type="entry name" value="NAD(P)-binding Rossmann-fold domains"/>
    <property type="match status" value="1"/>
</dbReference>
<keyword evidence="7" id="KW-1185">Reference proteome</keyword>
<evidence type="ECO:0000256" key="1">
    <source>
        <dbReference type="ARBA" id="ARBA00001947"/>
    </source>
</evidence>
<comment type="caution">
    <text evidence="6">The sequence shown here is derived from an EMBL/GenBank/DDBJ whole genome shotgun (WGS) entry which is preliminary data.</text>
</comment>